<keyword evidence="1" id="KW-0119">Carbohydrate metabolism</keyword>
<evidence type="ECO:0000256" key="4">
    <source>
        <dbReference type="SAM" id="MobiDB-lite"/>
    </source>
</evidence>
<keyword evidence="2" id="KW-0326">Glycosidase</keyword>
<dbReference type="SMART" id="SM00637">
    <property type="entry name" value="CBD_II"/>
    <property type="match status" value="1"/>
</dbReference>
<dbReference type="CDD" id="cd00063">
    <property type="entry name" value="FN3"/>
    <property type="match status" value="2"/>
</dbReference>
<proteinExistence type="predicted"/>
<evidence type="ECO:0000256" key="3">
    <source>
        <dbReference type="ARBA" id="ARBA00023326"/>
    </source>
</evidence>
<dbReference type="Pfam" id="PF00041">
    <property type="entry name" value="fn3"/>
    <property type="match status" value="1"/>
</dbReference>
<feature type="domain" description="Fibronectin type-III" evidence="5">
    <location>
        <begin position="202"/>
        <end position="293"/>
    </location>
</feature>
<dbReference type="PROSITE" id="PS50853">
    <property type="entry name" value="FN3"/>
    <property type="match status" value="2"/>
</dbReference>
<feature type="domain" description="CBM2" evidence="6">
    <location>
        <begin position="301"/>
        <end position="411"/>
    </location>
</feature>
<evidence type="ECO:0000256" key="1">
    <source>
        <dbReference type="ARBA" id="ARBA00023277"/>
    </source>
</evidence>
<dbReference type="Gene3D" id="2.60.40.10">
    <property type="entry name" value="Immunoglobulins"/>
    <property type="match status" value="2"/>
</dbReference>
<reference evidence="8" key="1">
    <citation type="submission" date="2016-06" db="EMBL/GenBank/DDBJ databases">
        <authorList>
            <person name="Varghese N."/>
            <person name="Submissions Spin"/>
        </authorList>
    </citation>
    <scope>NUCLEOTIDE SEQUENCE [LARGE SCALE GENOMIC DNA]</scope>
    <source>
        <strain evidence="8">DSM 44100</strain>
    </source>
</reference>
<dbReference type="PROSITE" id="PS51173">
    <property type="entry name" value="CBM2"/>
    <property type="match status" value="1"/>
</dbReference>
<dbReference type="EMBL" id="FMCU01000020">
    <property type="protein sequence ID" value="SCF46718.1"/>
    <property type="molecule type" value="Genomic_DNA"/>
</dbReference>
<evidence type="ECO:0000313" key="8">
    <source>
        <dbReference type="Proteomes" id="UP000198797"/>
    </source>
</evidence>
<evidence type="ECO:0000256" key="2">
    <source>
        <dbReference type="ARBA" id="ARBA00023295"/>
    </source>
</evidence>
<dbReference type="STRING" id="121616.GA0070216_12053"/>
<accession>A0A1C5ANB5</accession>
<dbReference type="GO" id="GO:0004553">
    <property type="term" value="F:hydrolase activity, hydrolyzing O-glycosyl compounds"/>
    <property type="evidence" value="ECO:0007669"/>
    <property type="project" value="InterPro"/>
</dbReference>
<dbReference type="Pfam" id="PF00553">
    <property type="entry name" value="CBM_2"/>
    <property type="match status" value="1"/>
</dbReference>
<dbReference type="OrthoDB" id="2662392at2"/>
<evidence type="ECO:0000259" key="5">
    <source>
        <dbReference type="PROSITE" id="PS50853"/>
    </source>
</evidence>
<gene>
    <name evidence="7" type="ORF">GA0070216_12053</name>
</gene>
<dbReference type="GO" id="GO:0030247">
    <property type="term" value="F:polysaccharide binding"/>
    <property type="evidence" value="ECO:0007669"/>
    <property type="project" value="UniProtKB-UniRule"/>
</dbReference>
<dbReference type="GO" id="GO:0000272">
    <property type="term" value="P:polysaccharide catabolic process"/>
    <property type="evidence" value="ECO:0007669"/>
    <property type="project" value="UniProtKB-KW"/>
</dbReference>
<feature type="compositionally biased region" description="Low complexity" evidence="4">
    <location>
        <begin position="58"/>
        <end position="74"/>
    </location>
</feature>
<keyword evidence="8" id="KW-1185">Reference proteome</keyword>
<feature type="compositionally biased region" description="Pro residues" evidence="4">
    <location>
        <begin position="291"/>
        <end position="303"/>
    </location>
</feature>
<feature type="region of interest" description="Disordered" evidence="4">
    <location>
        <begin position="286"/>
        <end position="306"/>
    </location>
</feature>
<dbReference type="InterPro" id="IPR012291">
    <property type="entry name" value="CBM2_carb-bd_dom_sf"/>
</dbReference>
<feature type="domain" description="Fibronectin type-III" evidence="5">
    <location>
        <begin position="98"/>
        <end position="191"/>
    </location>
</feature>
<dbReference type="AlphaFoldDB" id="A0A1C5ANB5"/>
<keyword evidence="3" id="KW-0624">Polysaccharide degradation</keyword>
<dbReference type="InterPro" id="IPR008965">
    <property type="entry name" value="CBM2/CBM3_carb-bd_dom_sf"/>
</dbReference>
<dbReference type="InterPro" id="IPR001919">
    <property type="entry name" value="CBD2"/>
</dbReference>
<dbReference type="InterPro" id="IPR036116">
    <property type="entry name" value="FN3_sf"/>
</dbReference>
<feature type="region of interest" description="Disordered" evidence="4">
    <location>
        <begin position="44"/>
        <end position="102"/>
    </location>
</feature>
<protein>
    <submittedName>
        <fullName evidence="7">Fibronectin type III domain-containing protein</fullName>
    </submittedName>
</protein>
<dbReference type="SUPFAM" id="SSF49384">
    <property type="entry name" value="Carbohydrate-binding domain"/>
    <property type="match status" value="1"/>
</dbReference>
<sequence length="411" mass="42178">MAGMRSSSLRRRVRPGLLAAVVSSIAVLGVGLIAVPAAGAGTATPAGPVAGSHPEVAPMPAGAAGSLPGSATTPPSTPTPAPTAPPTTPDTSPFPPSAPTNVTASQVRAGSVTLTWTAATPGCCAIAGYDIIYYMAFDDVVVSASVGNVTTTTISNYIRAGQQYSFRVSARDVVGHRSASSNTVTVVTPVADTGPDTTPPSAPQDLTLGDVTDSTATLSWSPSTDDVGVSGYNVYRFDGWYTSVLVARVPVTTYTIALPTSTPLRNLFYVRARDAAGNVSIASNTVTAPTVPTPPTTPPPTTQPPSTCRVTYQNQSEWQDGFVTVVTVQNTATAPVDGWTLTFSFRGDQQITSAWNATTSQNGATVTARNVDWNRVLAANGSASFGIQGRWDASNAPPTSFVLNGVPCTLG</sequence>
<keyword evidence="2" id="KW-0378">Hydrolase</keyword>
<name>A0A1C5ANB5_9ACTN</name>
<dbReference type="SUPFAM" id="SSF49265">
    <property type="entry name" value="Fibronectin type III"/>
    <property type="match status" value="2"/>
</dbReference>
<feature type="compositionally biased region" description="Pro residues" evidence="4">
    <location>
        <begin position="75"/>
        <end position="98"/>
    </location>
</feature>
<evidence type="ECO:0000259" key="6">
    <source>
        <dbReference type="PROSITE" id="PS51173"/>
    </source>
</evidence>
<dbReference type="InterPro" id="IPR003961">
    <property type="entry name" value="FN3_dom"/>
</dbReference>
<dbReference type="Gene3D" id="2.60.40.290">
    <property type="match status" value="1"/>
</dbReference>
<dbReference type="Proteomes" id="UP000198797">
    <property type="component" value="Unassembled WGS sequence"/>
</dbReference>
<evidence type="ECO:0000313" key="7">
    <source>
        <dbReference type="EMBL" id="SCF46718.1"/>
    </source>
</evidence>
<organism evidence="7 8">
    <name type="scientific">Micromonospora matsumotoense</name>
    <dbReference type="NCBI Taxonomy" id="121616"/>
    <lineage>
        <taxon>Bacteria</taxon>
        <taxon>Bacillati</taxon>
        <taxon>Actinomycetota</taxon>
        <taxon>Actinomycetes</taxon>
        <taxon>Micromonosporales</taxon>
        <taxon>Micromonosporaceae</taxon>
        <taxon>Micromonospora</taxon>
    </lineage>
</organism>
<dbReference type="InterPro" id="IPR013783">
    <property type="entry name" value="Ig-like_fold"/>
</dbReference>
<dbReference type="RefSeq" id="WP_091252366.1">
    <property type="nucleotide sequence ID" value="NZ_FMCU01000020.1"/>
</dbReference>
<dbReference type="SMART" id="SM00060">
    <property type="entry name" value="FN3"/>
    <property type="match status" value="2"/>
</dbReference>